<comment type="caution">
    <text evidence="7">The sequence shown here is derived from an EMBL/GenBank/DDBJ whole genome shotgun (WGS) entry which is preliminary data.</text>
</comment>
<dbReference type="GO" id="GO:0006508">
    <property type="term" value="P:proteolysis"/>
    <property type="evidence" value="ECO:0007669"/>
    <property type="project" value="UniProtKB-KW"/>
</dbReference>
<proteinExistence type="predicted"/>
<name>A0A177SU95_PSEPU</name>
<dbReference type="PANTHER" id="PTHR34858">
    <property type="entry name" value="CYSO-CYSTEINE PEPTIDASE"/>
    <property type="match status" value="1"/>
</dbReference>
<keyword evidence="3" id="KW-0378">Hydrolase</keyword>
<dbReference type="CDD" id="cd08070">
    <property type="entry name" value="MPN_like"/>
    <property type="match status" value="1"/>
</dbReference>
<keyword evidence="1" id="KW-0645">Protease</keyword>
<evidence type="ECO:0000259" key="6">
    <source>
        <dbReference type="PROSITE" id="PS50249"/>
    </source>
</evidence>
<evidence type="ECO:0000256" key="2">
    <source>
        <dbReference type="ARBA" id="ARBA00022723"/>
    </source>
</evidence>
<evidence type="ECO:0000256" key="3">
    <source>
        <dbReference type="ARBA" id="ARBA00022801"/>
    </source>
</evidence>
<dbReference type="SUPFAM" id="SSF102712">
    <property type="entry name" value="JAB1/MPN domain"/>
    <property type="match status" value="1"/>
</dbReference>
<keyword evidence="4" id="KW-0862">Zinc</keyword>
<dbReference type="InterPro" id="IPR037518">
    <property type="entry name" value="MPN"/>
</dbReference>
<dbReference type="PROSITE" id="PS50249">
    <property type="entry name" value="MPN"/>
    <property type="match status" value="1"/>
</dbReference>
<dbReference type="AlphaFoldDB" id="A0A177SU95"/>
<dbReference type="PANTHER" id="PTHR34858:SF1">
    <property type="entry name" value="CYSO-CYSTEINE PEPTIDASE"/>
    <property type="match status" value="1"/>
</dbReference>
<evidence type="ECO:0000256" key="5">
    <source>
        <dbReference type="ARBA" id="ARBA00023049"/>
    </source>
</evidence>
<dbReference type="EMBL" id="LUCV01000005">
    <property type="protein sequence ID" value="OAI94548.1"/>
    <property type="molecule type" value="Genomic_DNA"/>
</dbReference>
<dbReference type="Proteomes" id="UP000077752">
    <property type="component" value="Unassembled WGS sequence"/>
</dbReference>
<sequence>MTLRITRAALEQIQRQAAREHPLEACGVIAAPCAQKLASRVIPMRNQAASPIWFSFDPREQLEVWNELDERDEECRVLYHSHTTSEAWPSREDIAHAQDPQVHYLILSTWAEARHRARSFRIVEGRVFEEQLSIQE</sequence>
<protein>
    <submittedName>
        <fullName evidence="7">Peptidase</fullName>
    </submittedName>
</protein>
<keyword evidence="5" id="KW-0482">Metalloprotease</keyword>
<dbReference type="SMART" id="SM00232">
    <property type="entry name" value="JAB_MPN"/>
    <property type="match status" value="1"/>
</dbReference>
<dbReference type="Gene3D" id="3.40.140.10">
    <property type="entry name" value="Cytidine Deaminase, domain 2"/>
    <property type="match status" value="1"/>
</dbReference>
<evidence type="ECO:0000313" key="8">
    <source>
        <dbReference type="Proteomes" id="UP000077752"/>
    </source>
</evidence>
<dbReference type="GO" id="GO:0008235">
    <property type="term" value="F:metalloexopeptidase activity"/>
    <property type="evidence" value="ECO:0007669"/>
    <property type="project" value="TreeGrafter"/>
</dbReference>
<dbReference type="RefSeq" id="WP_009398054.1">
    <property type="nucleotide sequence ID" value="NZ_LUCV01000005.1"/>
</dbReference>
<dbReference type="Pfam" id="PF14464">
    <property type="entry name" value="Prok-JAB"/>
    <property type="match status" value="1"/>
</dbReference>
<evidence type="ECO:0000313" key="7">
    <source>
        <dbReference type="EMBL" id="OAI94548.1"/>
    </source>
</evidence>
<dbReference type="InterPro" id="IPR051929">
    <property type="entry name" value="VirAsm_ModProt"/>
</dbReference>
<dbReference type="InterPro" id="IPR000555">
    <property type="entry name" value="JAMM/MPN+_dom"/>
</dbReference>
<accession>A0A177SU95</accession>
<dbReference type="InterPro" id="IPR028090">
    <property type="entry name" value="JAB_dom_prok"/>
</dbReference>
<dbReference type="GO" id="GO:0008270">
    <property type="term" value="F:zinc ion binding"/>
    <property type="evidence" value="ECO:0007669"/>
    <property type="project" value="TreeGrafter"/>
</dbReference>
<organism evidence="7 8">
    <name type="scientific">Pseudomonas putida</name>
    <name type="common">Arthrobacter siderocapsulatus</name>
    <dbReference type="NCBI Taxonomy" id="303"/>
    <lineage>
        <taxon>Bacteria</taxon>
        <taxon>Pseudomonadati</taxon>
        <taxon>Pseudomonadota</taxon>
        <taxon>Gammaproteobacteria</taxon>
        <taxon>Pseudomonadales</taxon>
        <taxon>Pseudomonadaceae</taxon>
        <taxon>Pseudomonas</taxon>
    </lineage>
</organism>
<evidence type="ECO:0000256" key="1">
    <source>
        <dbReference type="ARBA" id="ARBA00022670"/>
    </source>
</evidence>
<feature type="domain" description="MPN" evidence="6">
    <location>
        <begin position="3"/>
        <end position="126"/>
    </location>
</feature>
<evidence type="ECO:0000256" key="4">
    <source>
        <dbReference type="ARBA" id="ARBA00022833"/>
    </source>
</evidence>
<reference evidence="7 8" key="1">
    <citation type="submission" date="2016-03" db="EMBL/GenBank/DDBJ databases">
        <title>Draft Genome Assembly of Pseudomonas putida strain CBF10-2.</title>
        <authorList>
            <person name="Iyer R.S."/>
            <person name="Damania A."/>
        </authorList>
    </citation>
    <scope>NUCLEOTIDE SEQUENCE [LARGE SCALE GENOMIC DNA]</scope>
    <source>
        <strain evidence="7 8">CBF10-2</strain>
    </source>
</reference>
<keyword evidence="2" id="KW-0479">Metal-binding</keyword>
<gene>
    <name evidence="7" type="ORF">AYO28_08005</name>
</gene>